<sequence length="227" mass="24719">MNLSYIVHLANYSDGVLYILGLMLLVELAVIVDRFWYLRRTILRGLVFVQELGRHGRLDREALNTLAEDAGDLPEATLLRTAAAHSGQVKDEALASRLEESVLVIAPKLDRRLWLLDTIITLAPLLGLFGTIIGMFHAFSVLAQPGHAPMQVTGGVADALVSTASGLFIAMLGLLTFNAFNNQVRMILLQLDSVKTMLINRMDGQPVVTFDTEGRPNAEAVAVARAG</sequence>
<dbReference type="EMBL" id="SZUV01000004">
    <property type="protein sequence ID" value="TQN49511.1"/>
    <property type="molecule type" value="Genomic_DNA"/>
</dbReference>
<reference evidence="11 12" key="1">
    <citation type="submission" date="2019-03" db="EMBL/GenBank/DDBJ databases">
        <title>New insights into Acidothiobacillus thiooxidans sulfur metabolism through coupled gene expression, solution geochemistry, microscopy and spectroscopy analyses.</title>
        <authorList>
            <person name="Camacho D."/>
            <person name="Frazao R."/>
            <person name="Fouillen A."/>
            <person name="Nanci A."/>
            <person name="Lang B.F."/>
            <person name="Apte S.C."/>
            <person name="Baron C."/>
            <person name="Warren L.A."/>
        </authorList>
    </citation>
    <scope>NUCLEOTIDE SEQUENCE [LARGE SCALE GENOMIC DNA]</scope>
    <source>
        <strain evidence="11 12">ATCC 19377</strain>
    </source>
</reference>
<evidence type="ECO:0000256" key="5">
    <source>
        <dbReference type="ARBA" id="ARBA00022927"/>
    </source>
</evidence>
<feature type="domain" description="MotA/TolQ/ExbB proton channel" evidence="10">
    <location>
        <begin position="74"/>
        <end position="191"/>
    </location>
</feature>
<dbReference type="GO" id="GO:0005886">
    <property type="term" value="C:plasma membrane"/>
    <property type="evidence" value="ECO:0007669"/>
    <property type="project" value="UniProtKB-SubCell"/>
</dbReference>
<name>A0A543PZM1_ACITH</name>
<evidence type="ECO:0000259" key="10">
    <source>
        <dbReference type="Pfam" id="PF01618"/>
    </source>
</evidence>
<gene>
    <name evidence="11" type="primary">exbB_5</name>
    <name evidence="11" type="ORF">DLNHIDIE_03162</name>
</gene>
<dbReference type="Pfam" id="PF01618">
    <property type="entry name" value="MotA_ExbB"/>
    <property type="match status" value="1"/>
</dbReference>
<dbReference type="InterPro" id="IPR050790">
    <property type="entry name" value="ExbB/TolQ_transport"/>
</dbReference>
<accession>A0A543PZM1</accession>
<evidence type="ECO:0000256" key="7">
    <source>
        <dbReference type="ARBA" id="ARBA00023136"/>
    </source>
</evidence>
<keyword evidence="4 9" id="KW-0812">Transmembrane</keyword>
<feature type="transmembrane region" description="Helical" evidence="9">
    <location>
        <begin position="15"/>
        <end position="36"/>
    </location>
</feature>
<dbReference type="Proteomes" id="UP000315403">
    <property type="component" value="Unassembled WGS sequence"/>
</dbReference>
<evidence type="ECO:0000256" key="2">
    <source>
        <dbReference type="ARBA" id="ARBA00022448"/>
    </source>
</evidence>
<comment type="similarity">
    <text evidence="8">Belongs to the exbB/tolQ family.</text>
</comment>
<dbReference type="AlphaFoldDB" id="A0A543PZM1"/>
<organism evidence="11 12">
    <name type="scientific">Acidithiobacillus thiooxidans ATCC 19377</name>
    <dbReference type="NCBI Taxonomy" id="637390"/>
    <lineage>
        <taxon>Bacteria</taxon>
        <taxon>Pseudomonadati</taxon>
        <taxon>Pseudomonadota</taxon>
        <taxon>Acidithiobacillia</taxon>
        <taxon>Acidithiobacillales</taxon>
        <taxon>Acidithiobacillaceae</taxon>
        <taxon>Acidithiobacillus</taxon>
    </lineage>
</organism>
<comment type="caution">
    <text evidence="11">The sequence shown here is derived from an EMBL/GenBank/DDBJ whole genome shotgun (WGS) entry which is preliminary data.</text>
</comment>
<keyword evidence="6 9" id="KW-1133">Transmembrane helix</keyword>
<evidence type="ECO:0000313" key="12">
    <source>
        <dbReference type="Proteomes" id="UP000315403"/>
    </source>
</evidence>
<feature type="transmembrane region" description="Helical" evidence="9">
    <location>
        <begin position="113"/>
        <end position="139"/>
    </location>
</feature>
<evidence type="ECO:0000256" key="4">
    <source>
        <dbReference type="ARBA" id="ARBA00022692"/>
    </source>
</evidence>
<evidence type="ECO:0000256" key="9">
    <source>
        <dbReference type="SAM" id="Phobius"/>
    </source>
</evidence>
<evidence type="ECO:0000256" key="6">
    <source>
        <dbReference type="ARBA" id="ARBA00022989"/>
    </source>
</evidence>
<evidence type="ECO:0000256" key="1">
    <source>
        <dbReference type="ARBA" id="ARBA00004651"/>
    </source>
</evidence>
<dbReference type="InterPro" id="IPR002898">
    <property type="entry name" value="MotA_ExbB_proton_chnl"/>
</dbReference>
<evidence type="ECO:0000256" key="8">
    <source>
        <dbReference type="RuleBase" id="RU004057"/>
    </source>
</evidence>
<dbReference type="PANTHER" id="PTHR30625">
    <property type="entry name" value="PROTEIN TOLQ"/>
    <property type="match status" value="1"/>
</dbReference>
<evidence type="ECO:0000256" key="3">
    <source>
        <dbReference type="ARBA" id="ARBA00022475"/>
    </source>
</evidence>
<keyword evidence="2 8" id="KW-0813">Transport</keyword>
<dbReference type="GO" id="GO:0017038">
    <property type="term" value="P:protein import"/>
    <property type="evidence" value="ECO:0007669"/>
    <property type="project" value="TreeGrafter"/>
</dbReference>
<keyword evidence="3" id="KW-1003">Cell membrane</keyword>
<feature type="transmembrane region" description="Helical" evidence="9">
    <location>
        <begin position="159"/>
        <end position="180"/>
    </location>
</feature>
<proteinExistence type="inferred from homology"/>
<keyword evidence="7 9" id="KW-0472">Membrane</keyword>
<comment type="subcellular location">
    <subcellularLocation>
        <location evidence="1">Cell membrane</location>
        <topology evidence="1">Multi-pass membrane protein</topology>
    </subcellularLocation>
    <subcellularLocation>
        <location evidence="8">Membrane</location>
        <topology evidence="8">Multi-pass membrane protein</topology>
    </subcellularLocation>
</comment>
<keyword evidence="5 8" id="KW-0653">Protein transport</keyword>
<dbReference type="RefSeq" id="WP_142089838.1">
    <property type="nucleotide sequence ID" value="NZ_SZUV01000004.1"/>
</dbReference>
<dbReference type="PANTHER" id="PTHR30625:SF15">
    <property type="entry name" value="BIOPOLYMER TRANSPORT PROTEIN EXBB"/>
    <property type="match status" value="1"/>
</dbReference>
<protein>
    <submittedName>
        <fullName evidence="11">Biopolymer transport protein ExbB</fullName>
    </submittedName>
</protein>
<evidence type="ECO:0000313" key="11">
    <source>
        <dbReference type="EMBL" id="TQN49511.1"/>
    </source>
</evidence>